<accession>A0A5J4W5S0</accession>
<comment type="caution">
    <text evidence="2">The sequence shown here is derived from an EMBL/GenBank/DDBJ whole genome shotgun (WGS) entry which is preliminary data.</text>
</comment>
<dbReference type="EMBL" id="SNRW01003338">
    <property type="protein sequence ID" value="KAA6390110.1"/>
    <property type="molecule type" value="Genomic_DNA"/>
</dbReference>
<evidence type="ECO:0000313" key="2">
    <source>
        <dbReference type="EMBL" id="KAA6390110.1"/>
    </source>
</evidence>
<dbReference type="AlphaFoldDB" id="A0A5J4W5S0"/>
<organism evidence="2 3">
    <name type="scientific">Streblomastix strix</name>
    <dbReference type="NCBI Taxonomy" id="222440"/>
    <lineage>
        <taxon>Eukaryota</taxon>
        <taxon>Metamonada</taxon>
        <taxon>Preaxostyla</taxon>
        <taxon>Oxymonadida</taxon>
        <taxon>Streblomastigidae</taxon>
        <taxon>Streblomastix</taxon>
    </lineage>
</organism>
<sequence>MAGAQSTGNDKEKMKLLMSGLMSCHFIVYINRKYVGDPLDVMMLKFIKWKFKDVDNIKKKEDNQKKKKSKKILKEKPNK</sequence>
<evidence type="ECO:0000313" key="3">
    <source>
        <dbReference type="Proteomes" id="UP000324800"/>
    </source>
</evidence>
<name>A0A5J4W5S0_9EUKA</name>
<feature type="region of interest" description="Disordered" evidence="1">
    <location>
        <begin position="60"/>
        <end position="79"/>
    </location>
</feature>
<reference evidence="2 3" key="1">
    <citation type="submission" date="2019-03" db="EMBL/GenBank/DDBJ databases">
        <title>Single cell metagenomics reveals metabolic interactions within the superorganism composed of flagellate Streblomastix strix and complex community of Bacteroidetes bacteria on its surface.</title>
        <authorList>
            <person name="Treitli S.C."/>
            <person name="Kolisko M."/>
            <person name="Husnik F."/>
            <person name="Keeling P."/>
            <person name="Hampl V."/>
        </authorList>
    </citation>
    <scope>NUCLEOTIDE SEQUENCE [LARGE SCALE GENOMIC DNA]</scope>
    <source>
        <strain evidence="2">ST1C</strain>
    </source>
</reference>
<gene>
    <name evidence="2" type="ORF">EZS28_014359</name>
</gene>
<proteinExistence type="predicted"/>
<dbReference type="Proteomes" id="UP000324800">
    <property type="component" value="Unassembled WGS sequence"/>
</dbReference>
<evidence type="ECO:0000256" key="1">
    <source>
        <dbReference type="SAM" id="MobiDB-lite"/>
    </source>
</evidence>
<protein>
    <submittedName>
        <fullName evidence="2">Uncharacterized protein</fullName>
    </submittedName>
</protein>